<dbReference type="Proteomes" id="UP000253490">
    <property type="component" value="Unassembled WGS sequence"/>
</dbReference>
<comment type="caution">
    <text evidence="2">The sequence shown here is derived from an EMBL/GenBank/DDBJ whole genome shotgun (WGS) entry which is preliminary data.</text>
</comment>
<dbReference type="AlphaFoldDB" id="A0A366HZC9"/>
<evidence type="ECO:0000256" key="1">
    <source>
        <dbReference type="SAM" id="Phobius"/>
    </source>
</evidence>
<dbReference type="EMBL" id="QNRX01000018">
    <property type="protein sequence ID" value="RBP59674.1"/>
    <property type="molecule type" value="Genomic_DNA"/>
</dbReference>
<dbReference type="Pfam" id="PF09819">
    <property type="entry name" value="ABC_cobalt"/>
    <property type="match status" value="1"/>
</dbReference>
<keyword evidence="1" id="KW-1133">Transmembrane helix</keyword>
<feature type="transmembrane region" description="Helical" evidence="1">
    <location>
        <begin position="12"/>
        <end position="36"/>
    </location>
</feature>
<gene>
    <name evidence="2" type="ORF">DES36_11825</name>
</gene>
<dbReference type="OrthoDB" id="1707612at2"/>
<feature type="transmembrane region" description="Helical" evidence="1">
    <location>
        <begin position="151"/>
        <end position="172"/>
    </location>
</feature>
<protein>
    <submittedName>
        <fullName evidence="2">Energy-coupling factor transport system substrate-specific component</fullName>
    </submittedName>
</protein>
<dbReference type="InterPro" id="IPR017195">
    <property type="entry name" value="ABC_thiamin-permease_prd"/>
</dbReference>
<keyword evidence="3" id="KW-1185">Reference proteome</keyword>
<evidence type="ECO:0000313" key="2">
    <source>
        <dbReference type="EMBL" id="RBP59674.1"/>
    </source>
</evidence>
<proteinExistence type="predicted"/>
<name>A0A366HZC9_9FIRM</name>
<dbReference type="RefSeq" id="WP_113921458.1">
    <property type="nucleotide sequence ID" value="NZ_QNRX01000018.1"/>
</dbReference>
<evidence type="ECO:0000313" key="3">
    <source>
        <dbReference type="Proteomes" id="UP000253490"/>
    </source>
</evidence>
<sequence length="191" mass="20401">MLNNLVRKFSIFDIIIIALMATLGIATKPVIVPLAHIITGPLYIPGGAIAGGLYMMWIVLGTGLIGRAGVATLTSTVQAIMVVSLGIYGTHGIVSFLTYILPGLAVDLYVLISRPKRFKIGHFFISGILANISGTFLVNVVFFRLPMVPLILTLAAAAFSGGIGGLIAHGIVQKLKNNQVLENLYRRDVNE</sequence>
<reference evidence="2 3" key="1">
    <citation type="submission" date="2018-06" db="EMBL/GenBank/DDBJ databases">
        <title>Genomic Encyclopedia of Type Strains, Phase IV (KMG-IV): sequencing the most valuable type-strain genomes for metagenomic binning, comparative biology and taxonomic classification.</title>
        <authorList>
            <person name="Goeker M."/>
        </authorList>
    </citation>
    <scope>NUCLEOTIDE SEQUENCE [LARGE SCALE GENOMIC DNA]</scope>
    <source>
        <strain evidence="2 3">DSM 22112</strain>
    </source>
</reference>
<keyword evidence="1" id="KW-0812">Transmembrane</keyword>
<organism evidence="2 3">
    <name type="scientific">Alkalibaculum bacchi</name>
    <dbReference type="NCBI Taxonomy" id="645887"/>
    <lineage>
        <taxon>Bacteria</taxon>
        <taxon>Bacillati</taxon>
        <taxon>Bacillota</taxon>
        <taxon>Clostridia</taxon>
        <taxon>Eubacteriales</taxon>
        <taxon>Eubacteriaceae</taxon>
        <taxon>Alkalibaculum</taxon>
    </lineage>
</organism>
<keyword evidence="1" id="KW-0472">Membrane</keyword>
<accession>A0A366HZC9</accession>
<feature type="transmembrane region" description="Helical" evidence="1">
    <location>
        <begin position="42"/>
        <end position="61"/>
    </location>
</feature>
<feature type="transmembrane region" description="Helical" evidence="1">
    <location>
        <begin position="123"/>
        <end position="145"/>
    </location>
</feature>